<dbReference type="EMBL" id="JAKWBI020000277">
    <property type="protein sequence ID" value="KAJ2897397.1"/>
    <property type="molecule type" value="Genomic_DNA"/>
</dbReference>
<dbReference type="InterPro" id="IPR058519">
    <property type="entry name" value="DUF8206"/>
</dbReference>
<evidence type="ECO:0000256" key="1">
    <source>
        <dbReference type="SAM" id="Coils"/>
    </source>
</evidence>
<proteinExistence type="predicted"/>
<dbReference type="Pfam" id="PF24674">
    <property type="entry name" value="MACPF_SNTX"/>
    <property type="match status" value="1"/>
</dbReference>
<feature type="domain" description="DUF7656" evidence="4">
    <location>
        <begin position="383"/>
        <end position="488"/>
    </location>
</feature>
<reference evidence="6" key="1">
    <citation type="submission" date="2022-07" db="EMBL/GenBank/DDBJ databases">
        <title>Draft genome sequence of Zalerion maritima ATCC 34329, a (micro)plastics degrading marine fungus.</title>
        <authorList>
            <person name="Paco A."/>
            <person name="Goncalves M.F.M."/>
            <person name="Rocha-Santos T.A.P."/>
            <person name="Alves A."/>
        </authorList>
    </citation>
    <scope>NUCLEOTIDE SEQUENCE</scope>
    <source>
        <strain evidence="6">ATCC 34329</strain>
    </source>
</reference>
<evidence type="ECO:0000259" key="4">
    <source>
        <dbReference type="Pfam" id="PF24676"/>
    </source>
</evidence>
<comment type="caution">
    <text evidence="6">The sequence shown here is derived from an EMBL/GenBank/DDBJ whole genome shotgun (WGS) entry which is preliminary data.</text>
</comment>
<feature type="region of interest" description="Disordered" evidence="2">
    <location>
        <begin position="1192"/>
        <end position="1258"/>
    </location>
</feature>
<dbReference type="InterPro" id="IPR056073">
    <property type="entry name" value="DUF7656"/>
</dbReference>
<accession>A0AAD5RM29</accession>
<keyword evidence="1" id="KW-0175">Coiled coil</keyword>
<dbReference type="PROSITE" id="PS00675">
    <property type="entry name" value="SIGMA54_INTERACT_1"/>
    <property type="match status" value="1"/>
</dbReference>
<dbReference type="InterPro" id="IPR027417">
    <property type="entry name" value="P-loop_NTPase"/>
</dbReference>
<gene>
    <name evidence="6" type="ORF">MKZ38_004698</name>
</gene>
<dbReference type="Gene3D" id="3.40.50.300">
    <property type="entry name" value="P-loop containing nucleotide triphosphate hydrolases"/>
    <property type="match status" value="1"/>
</dbReference>
<dbReference type="InterPro" id="IPR025662">
    <property type="entry name" value="Sigma_54_int_dom_ATP-bd_1"/>
</dbReference>
<dbReference type="AlphaFoldDB" id="A0AAD5RM29"/>
<keyword evidence="7" id="KW-1185">Reference proteome</keyword>
<evidence type="ECO:0008006" key="8">
    <source>
        <dbReference type="Google" id="ProtNLM"/>
    </source>
</evidence>
<protein>
    <recommendedName>
        <fullName evidence="8">G domain-containing protein</fullName>
    </recommendedName>
</protein>
<feature type="coiled-coil region" evidence="1">
    <location>
        <begin position="1031"/>
        <end position="1058"/>
    </location>
</feature>
<dbReference type="SUPFAM" id="SSF52540">
    <property type="entry name" value="P-loop containing nucleoside triphosphate hydrolases"/>
    <property type="match status" value="1"/>
</dbReference>
<evidence type="ECO:0000313" key="6">
    <source>
        <dbReference type="EMBL" id="KAJ2897397.1"/>
    </source>
</evidence>
<organism evidence="6 7">
    <name type="scientific">Zalerion maritima</name>
    <dbReference type="NCBI Taxonomy" id="339359"/>
    <lineage>
        <taxon>Eukaryota</taxon>
        <taxon>Fungi</taxon>
        <taxon>Dikarya</taxon>
        <taxon>Ascomycota</taxon>
        <taxon>Pezizomycotina</taxon>
        <taxon>Sordariomycetes</taxon>
        <taxon>Lulworthiomycetidae</taxon>
        <taxon>Lulworthiales</taxon>
        <taxon>Lulworthiaceae</taxon>
        <taxon>Zalerion</taxon>
    </lineage>
</organism>
<evidence type="ECO:0000256" key="2">
    <source>
        <dbReference type="SAM" id="MobiDB-lite"/>
    </source>
</evidence>
<dbReference type="Pfam" id="PF24676">
    <property type="entry name" value="DUF7656"/>
    <property type="match status" value="1"/>
</dbReference>
<evidence type="ECO:0000313" key="7">
    <source>
        <dbReference type="Proteomes" id="UP001201980"/>
    </source>
</evidence>
<name>A0AAD5RM29_9PEZI</name>
<dbReference type="Pfam" id="PF26633">
    <property type="entry name" value="DUF8206"/>
    <property type="match status" value="1"/>
</dbReference>
<feature type="compositionally biased region" description="Basic residues" evidence="2">
    <location>
        <begin position="1206"/>
        <end position="1215"/>
    </location>
</feature>
<evidence type="ECO:0000259" key="3">
    <source>
        <dbReference type="Pfam" id="PF24674"/>
    </source>
</evidence>
<feature type="compositionally biased region" description="Polar residues" evidence="2">
    <location>
        <begin position="1219"/>
        <end position="1251"/>
    </location>
</feature>
<dbReference type="InterPro" id="IPR056072">
    <property type="entry name" value="SNTX_MACPF/CDC-like_dom"/>
</dbReference>
<feature type="domain" description="SNTX MACPF/CDC-like" evidence="3">
    <location>
        <begin position="3"/>
        <end position="255"/>
    </location>
</feature>
<dbReference type="PANTHER" id="PTHR32046">
    <property type="entry name" value="G DOMAIN-CONTAINING PROTEIN"/>
    <property type="match status" value="1"/>
</dbReference>
<dbReference type="Proteomes" id="UP001201980">
    <property type="component" value="Unassembled WGS sequence"/>
</dbReference>
<evidence type="ECO:0000259" key="5">
    <source>
        <dbReference type="Pfam" id="PF26633"/>
    </source>
</evidence>
<sequence length="1258" mass="141625">MSEQRAALGQRAVIGALYSSRTDSIIPGSLFAQDPPPEATNAQKVGQTTTEVSYSDSIADRFRIFGVNPGLGASILAGFTRPPGSGRYVVEPRTSGRVLHAVVYHWVIGTVEKFALPAIVQKPDCLDKRALKDINVTHFVSEVKWGVQSVVSVRYHLDAAEDESQVDPAFRGEVERLKQSLEQEEMVNSTVSSLSGSLDMKVYSDLLSEEGVVLENTKEAVEFFRFLPVQAWLNNDGKGYPVAYNVVPTSTLRMLGVETASARNAGTLQLSLELLGKFVELFDQFAAARSYLDEYHSLVMLNSSRISKDHIYNVESTVNTMKNAVADLRGRYGMALKVARSGLPSKKELTELHNTFSTGVWSPDHLVSRVVGQWEKVEFISRAIDQGATYIGHNTPGIQSFLSQPRQNGSYILHLTTDTFEKGESWEASEQMFWNLLHDNSIRTSSNNPPVDLALVDCDAEGIELEAARVAWYDNEGQEIVKDMVDDENFMFSHCFVACDARNLVSGDMQRPIQRRFIKAPCPNPQCGPEPREWMCHQCRTPAEYGYSDTYVYCECGKCPYTGFKFKCNGEHHGSDFVSYDTAELLNILRSLKQEGNVNLLILGESGVGKSTFINAFVNYLNFDTLEKAKSSPELHSVMPCSFQLQKTNGDEIEEVQIRVGGSRDDERDGSKGQSATQKTTVYSIGVGTRTVRLIDTPGIGDTRGPAFDQQNMADILQTLGSYEEIHGILILLRPNNSRLTVTFNFCMKELLTHLHRSAVSNIVFGFTNTRISNYTPGDTFGPLKALLGEHPRIGFKLTRQTTYCFDSESFRYLAALKNGHVMPNEEDFRRSWEHSSQETKRLINYLSEIKPHSVKSTLSMNGTRGVIKELTQPLAKISSLIQQNIDLNNDKVQQLSQGRLKGDKLLQQLNIQKVFFRATQLDRPRTVCGHKDCTQVKQGVQADKDRTTFYNSLCHAPCRLKGIEVDTLAPSGLTNCYAFKFGDRNKCRNCGHHWQQHMHIMYELEEYIATVQDEGIQKQIVTNADNVTLVQAHISRLNTLRKEYEEERNQIRDAMAQFAVFLKQHSIIPTGFNDATKDYLDMLIRDCESKMAAAQDARVPYNDEEKRMNVLKDDRKRHVELVETLTEAARMSRRDNRILDKVGVERKVQQLYNLPHFGEGLKQVKNTIMGAHQVTYRERPFRVATWAQLKRPPNYSSRGNATARGMRRVSRGHPRGSSEPNLGPSSGSQTLVKKGYQTGSVRPPSETQKSWLRWLHE</sequence>
<feature type="domain" description="DUF8206" evidence="5">
    <location>
        <begin position="921"/>
        <end position="1004"/>
    </location>
</feature>
<dbReference type="PANTHER" id="PTHR32046:SF11">
    <property type="entry name" value="IMMUNE-ASSOCIATED NUCLEOTIDE-BINDING PROTEIN 10-LIKE"/>
    <property type="match status" value="1"/>
</dbReference>